<evidence type="ECO:0000256" key="1">
    <source>
        <dbReference type="SAM" id="MobiDB-lite"/>
    </source>
</evidence>
<keyword evidence="3" id="KW-1185">Reference proteome</keyword>
<dbReference type="PANTHER" id="PTHR35132">
    <property type="entry name" value="SERINE/ARGININE REPETITIVE MATRIX-LIKE PROTEIN"/>
    <property type="match status" value="1"/>
</dbReference>
<name>A0A6A6M9A5_HEVBR</name>
<gene>
    <name evidence="2" type="ORF">GH714_000338</name>
</gene>
<dbReference type="EMBL" id="JAAGAX010000006">
    <property type="protein sequence ID" value="KAF2309075.1"/>
    <property type="molecule type" value="Genomic_DNA"/>
</dbReference>
<organism evidence="2 3">
    <name type="scientific">Hevea brasiliensis</name>
    <name type="common">Para rubber tree</name>
    <name type="synonym">Siphonia brasiliensis</name>
    <dbReference type="NCBI Taxonomy" id="3981"/>
    <lineage>
        <taxon>Eukaryota</taxon>
        <taxon>Viridiplantae</taxon>
        <taxon>Streptophyta</taxon>
        <taxon>Embryophyta</taxon>
        <taxon>Tracheophyta</taxon>
        <taxon>Spermatophyta</taxon>
        <taxon>Magnoliopsida</taxon>
        <taxon>eudicotyledons</taxon>
        <taxon>Gunneridae</taxon>
        <taxon>Pentapetalae</taxon>
        <taxon>rosids</taxon>
        <taxon>fabids</taxon>
        <taxon>Malpighiales</taxon>
        <taxon>Euphorbiaceae</taxon>
        <taxon>Crotonoideae</taxon>
        <taxon>Micrandreae</taxon>
        <taxon>Hevea</taxon>
    </lineage>
</organism>
<reference evidence="2 3" key="1">
    <citation type="journal article" date="2020" name="Mol. Plant">
        <title>The Chromosome-Based Rubber Tree Genome Provides New Insights into Spurge Genome Evolution and Rubber Biosynthesis.</title>
        <authorList>
            <person name="Liu J."/>
            <person name="Shi C."/>
            <person name="Shi C.C."/>
            <person name="Li W."/>
            <person name="Zhang Q.J."/>
            <person name="Zhang Y."/>
            <person name="Li K."/>
            <person name="Lu H.F."/>
            <person name="Shi C."/>
            <person name="Zhu S.T."/>
            <person name="Xiao Z.Y."/>
            <person name="Nan H."/>
            <person name="Yue Y."/>
            <person name="Zhu X.G."/>
            <person name="Wu Y."/>
            <person name="Hong X.N."/>
            <person name="Fan G.Y."/>
            <person name="Tong Y."/>
            <person name="Zhang D."/>
            <person name="Mao C.L."/>
            <person name="Liu Y.L."/>
            <person name="Hao S.J."/>
            <person name="Liu W.Q."/>
            <person name="Lv M.Q."/>
            <person name="Zhang H.B."/>
            <person name="Liu Y."/>
            <person name="Hu-Tang G.R."/>
            <person name="Wang J.P."/>
            <person name="Wang J.H."/>
            <person name="Sun Y.H."/>
            <person name="Ni S.B."/>
            <person name="Chen W.B."/>
            <person name="Zhang X.C."/>
            <person name="Jiao Y.N."/>
            <person name="Eichler E.E."/>
            <person name="Li G.H."/>
            <person name="Liu X."/>
            <person name="Gao L.Z."/>
        </authorList>
    </citation>
    <scope>NUCLEOTIDE SEQUENCE [LARGE SCALE GENOMIC DNA]</scope>
    <source>
        <strain evidence="3">cv. GT1</strain>
        <tissue evidence="2">Leaf</tissue>
    </source>
</reference>
<protein>
    <submittedName>
        <fullName evidence="2">Uncharacterized protein</fullName>
    </submittedName>
</protein>
<evidence type="ECO:0000313" key="3">
    <source>
        <dbReference type="Proteomes" id="UP000467840"/>
    </source>
</evidence>
<dbReference type="AlphaFoldDB" id="A0A6A6M9A5"/>
<feature type="region of interest" description="Disordered" evidence="1">
    <location>
        <begin position="1"/>
        <end position="46"/>
    </location>
</feature>
<accession>A0A6A6M9A5</accession>
<feature type="compositionally biased region" description="Polar residues" evidence="1">
    <location>
        <begin position="10"/>
        <end position="24"/>
    </location>
</feature>
<comment type="caution">
    <text evidence="2">The sequence shown here is derived from an EMBL/GenBank/DDBJ whole genome shotgun (WGS) entry which is preliminary data.</text>
</comment>
<sequence>MFPGAAGSRKVSSAPCSRSNSGGESKSRKWPSSPGRGGVHVGRSSPVWQVRRGGGFSEAVKRSSEKMKSKRRMEITYATIIKSLYRNFYDQAILSGLFGVGMLQVANADPDQVDSFAFARDSEIHEAARRIVSVLLKQTD</sequence>
<evidence type="ECO:0000313" key="2">
    <source>
        <dbReference type="EMBL" id="KAF2309075.1"/>
    </source>
</evidence>
<dbReference type="Proteomes" id="UP000467840">
    <property type="component" value="Chromosome 14"/>
</dbReference>
<dbReference type="PANTHER" id="PTHR35132:SF1">
    <property type="entry name" value="SERINE_ARGININE REPETITIVE MATRIX-LIKE PROTEIN"/>
    <property type="match status" value="1"/>
</dbReference>
<proteinExistence type="predicted"/>